<name>A0A803N3U5_CHEQI</name>
<dbReference type="Gramene" id="AUR62040016-RA">
    <property type="protein sequence ID" value="AUR62040016-RA:cds"/>
    <property type="gene ID" value="AUR62040016"/>
</dbReference>
<dbReference type="EnsemblPlants" id="AUR62040016-RA">
    <property type="protein sequence ID" value="AUR62040016-RA:cds"/>
    <property type="gene ID" value="AUR62040016"/>
</dbReference>
<dbReference type="Proteomes" id="UP000596660">
    <property type="component" value="Unplaced"/>
</dbReference>
<evidence type="ECO:0000313" key="2">
    <source>
        <dbReference type="Proteomes" id="UP000596660"/>
    </source>
</evidence>
<proteinExistence type="predicted"/>
<reference evidence="1" key="1">
    <citation type="journal article" date="2017" name="Nature">
        <title>The genome of Chenopodium quinoa.</title>
        <authorList>
            <person name="Jarvis D.E."/>
            <person name="Ho Y.S."/>
            <person name="Lightfoot D.J."/>
            <person name="Schmoeckel S.M."/>
            <person name="Li B."/>
            <person name="Borm T.J.A."/>
            <person name="Ohyanagi H."/>
            <person name="Mineta K."/>
            <person name="Michell C.T."/>
            <person name="Saber N."/>
            <person name="Kharbatia N.M."/>
            <person name="Rupper R.R."/>
            <person name="Sharp A.R."/>
            <person name="Dally N."/>
            <person name="Boughton B.A."/>
            <person name="Woo Y.H."/>
            <person name="Gao G."/>
            <person name="Schijlen E.G.W.M."/>
            <person name="Guo X."/>
            <person name="Momin A.A."/>
            <person name="Negrao S."/>
            <person name="Al-Babili S."/>
            <person name="Gehring C."/>
            <person name="Roessner U."/>
            <person name="Jung C."/>
            <person name="Murphy K."/>
            <person name="Arold S.T."/>
            <person name="Gojobori T."/>
            <person name="van der Linden C.G."/>
            <person name="van Loo E.N."/>
            <person name="Jellen E.N."/>
            <person name="Maughan P.J."/>
            <person name="Tester M."/>
        </authorList>
    </citation>
    <scope>NUCLEOTIDE SEQUENCE [LARGE SCALE GENOMIC DNA]</scope>
    <source>
        <strain evidence="1">cv. PI 614886</strain>
    </source>
</reference>
<accession>A0A803N3U5</accession>
<keyword evidence="2" id="KW-1185">Reference proteome</keyword>
<organism evidence="1 2">
    <name type="scientific">Chenopodium quinoa</name>
    <name type="common">Quinoa</name>
    <dbReference type="NCBI Taxonomy" id="63459"/>
    <lineage>
        <taxon>Eukaryota</taxon>
        <taxon>Viridiplantae</taxon>
        <taxon>Streptophyta</taxon>
        <taxon>Embryophyta</taxon>
        <taxon>Tracheophyta</taxon>
        <taxon>Spermatophyta</taxon>
        <taxon>Magnoliopsida</taxon>
        <taxon>eudicotyledons</taxon>
        <taxon>Gunneridae</taxon>
        <taxon>Pentapetalae</taxon>
        <taxon>Caryophyllales</taxon>
        <taxon>Chenopodiaceae</taxon>
        <taxon>Chenopodioideae</taxon>
        <taxon>Atripliceae</taxon>
        <taxon>Chenopodium</taxon>
    </lineage>
</organism>
<sequence length="482" mass="54685">MLRRYLDLLIKIIQDFVFKHNWRLHFGLTDENDQIPLNLLEARIPTLGQGGDEFKQLFVMHAISTFLAPTSNRIADLRIVKIIYFHRLKFKNVELSTSLPLIQHWNDELIKDKIKKEKLSKSFGCGILLSDVYPVSGKLKFLDGHVVGTAGGSMGNVGGGGSDNVVRNVGRSVDVPDSQGTIQFILPARSMSDQEIHSAAIDPVHEQFLFMKRDMHDDSFFMDPRVQSVFDEISELAIWVTKLPEGWGQISTFDHNKTNGGREAIRGTIPVIGFENILANGGFRCSFSLDWKSDEKLIFISHFLKSNNKEMKLLDPLVLEVVDCCIINDSCLAPKYFNLVFGAITIAYFVVNLTKGKIQFIVNLNYDEDNRIFLIKLSSLLCDMISTYFDQRLTQSGEMVDYALEFPTLNWRSSKYNSDSGVYIMMTMLLFNGVGEFKYEVVKTASNRRILRIQIAASLVLSDMNEARSIIIDKVAEFKPDM</sequence>
<evidence type="ECO:0000313" key="1">
    <source>
        <dbReference type="EnsemblPlants" id="AUR62040016-RA:cds"/>
    </source>
</evidence>
<reference evidence="1" key="2">
    <citation type="submission" date="2021-03" db="UniProtKB">
        <authorList>
            <consortium name="EnsemblPlants"/>
        </authorList>
    </citation>
    <scope>IDENTIFICATION</scope>
</reference>
<dbReference type="AlphaFoldDB" id="A0A803N3U5"/>
<protein>
    <submittedName>
        <fullName evidence="1">Uncharacterized protein</fullName>
    </submittedName>
</protein>